<dbReference type="Gene3D" id="3.90.79.10">
    <property type="entry name" value="Nucleoside Triphosphate Pyrophosphohydrolase"/>
    <property type="match status" value="1"/>
</dbReference>
<dbReference type="EC" id="3.6.1.-" evidence="4"/>
<dbReference type="PANTHER" id="PTHR23114">
    <property type="entry name" value="M7GPPPN-MRNA HYDROLASE"/>
    <property type="match status" value="1"/>
</dbReference>
<reference evidence="6 7" key="1">
    <citation type="submission" date="2024-04" db="EMBL/GenBank/DDBJ databases">
        <authorList>
            <person name="Cremers G."/>
        </authorList>
    </citation>
    <scope>NUCLEOTIDE SEQUENCE [LARGE SCALE GENOMIC DNA]</scope>
    <source>
        <strain evidence="6">MeCH1-AG</strain>
    </source>
</reference>
<feature type="short sequence motif" description="Nudix box" evidence="4">
    <location>
        <begin position="38"/>
        <end position="59"/>
    </location>
</feature>
<name>A0ABM9NFH2_9GAMM</name>
<dbReference type="SUPFAM" id="SSF55811">
    <property type="entry name" value="Nudix"/>
    <property type="match status" value="1"/>
</dbReference>
<dbReference type="EMBL" id="OZ026884">
    <property type="protein sequence ID" value="CAL1239209.1"/>
    <property type="molecule type" value="Genomic_DNA"/>
</dbReference>
<dbReference type="Proteomes" id="UP001497493">
    <property type="component" value="Chromosome"/>
</dbReference>
<evidence type="ECO:0000256" key="3">
    <source>
        <dbReference type="ARBA" id="ARBA00022801"/>
    </source>
</evidence>
<evidence type="ECO:0000256" key="4">
    <source>
        <dbReference type="HAMAP-Rule" id="MF_00298"/>
    </source>
</evidence>
<dbReference type="CDD" id="cd03671">
    <property type="entry name" value="NUDIX_Ap4A_hydrolase_plant_like"/>
    <property type="match status" value="1"/>
</dbReference>
<feature type="domain" description="Nudix hydrolase" evidence="5">
    <location>
        <begin position="6"/>
        <end position="149"/>
    </location>
</feature>
<comment type="similarity">
    <text evidence="4">Belongs to the Nudix hydrolase family. RppH subfamily.</text>
</comment>
<dbReference type="PROSITE" id="PS51462">
    <property type="entry name" value="NUDIX"/>
    <property type="match status" value="1"/>
</dbReference>
<comment type="cofactor">
    <cofactor evidence="2">
        <name>Mg(2+)</name>
        <dbReference type="ChEBI" id="CHEBI:18420"/>
    </cofactor>
</comment>
<evidence type="ECO:0000313" key="7">
    <source>
        <dbReference type="Proteomes" id="UP001497493"/>
    </source>
</evidence>
<evidence type="ECO:0000256" key="2">
    <source>
        <dbReference type="ARBA" id="ARBA00001946"/>
    </source>
</evidence>
<keyword evidence="7" id="KW-1185">Reference proteome</keyword>
<dbReference type="InterPro" id="IPR020476">
    <property type="entry name" value="Nudix_hydrolase"/>
</dbReference>
<proteinExistence type="inferred from homology"/>
<dbReference type="InterPro" id="IPR000086">
    <property type="entry name" value="NUDIX_hydrolase_dom"/>
</dbReference>
<dbReference type="InterPro" id="IPR015797">
    <property type="entry name" value="NUDIX_hydrolase-like_dom_sf"/>
</dbReference>
<comment type="cofactor">
    <cofactor evidence="1">
        <name>Mn(2+)</name>
        <dbReference type="ChEBI" id="CHEBI:29035"/>
    </cofactor>
</comment>
<dbReference type="InterPro" id="IPR020084">
    <property type="entry name" value="NUDIX_hydrolase_CS"/>
</dbReference>
<sequence>MIDSDGYRLNVGIILCNDDGRVFWARRVGMRSWQFPQGGIKANEEPEAAMFRELYEEVGLRCRDVKIIGRTRDWLRYELPERYIRRHSLPLCIGQKQLWYMLRLAASESRIRLNRTPKPEFDHWCWVDYWRPVADVVYFKRQVYRQALTELGDFLASAKPSSAAPAARASFGQKG</sequence>
<dbReference type="GO" id="GO:0016787">
    <property type="term" value="F:hydrolase activity"/>
    <property type="evidence" value="ECO:0007669"/>
    <property type="project" value="UniProtKB-KW"/>
</dbReference>
<dbReference type="InterPro" id="IPR022927">
    <property type="entry name" value="RppH"/>
</dbReference>
<organism evidence="6 7">
    <name type="scientific">Candidatus Methylocalor cossyra</name>
    <dbReference type="NCBI Taxonomy" id="3108543"/>
    <lineage>
        <taxon>Bacteria</taxon>
        <taxon>Pseudomonadati</taxon>
        <taxon>Pseudomonadota</taxon>
        <taxon>Gammaproteobacteria</taxon>
        <taxon>Methylococcales</taxon>
        <taxon>Methylococcaceae</taxon>
        <taxon>Candidatus Methylocalor</taxon>
    </lineage>
</organism>
<evidence type="ECO:0000259" key="5">
    <source>
        <dbReference type="PROSITE" id="PS51462"/>
    </source>
</evidence>
<dbReference type="NCBIfam" id="NF001938">
    <property type="entry name" value="PRK00714.1-5"/>
    <property type="match status" value="1"/>
</dbReference>
<dbReference type="HAMAP" id="MF_00298">
    <property type="entry name" value="Nudix_RppH"/>
    <property type="match status" value="1"/>
</dbReference>
<dbReference type="NCBIfam" id="NF001934">
    <property type="entry name" value="PRK00714.1-1"/>
    <property type="match status" value="1"/>
</dbReference>
<dbReference type="RefSeq" id="WP_348758793.1">
    <property type="nucleotide sequence ID" value="NZ_OZ026884.1"/>
</dbReference>
<comment type="cofactor">
    <cofactor evidence="4">
        <name>a divalent metal cation</name>
        <dbReference type="ChEBI" id="CHEBI:60240"/>
    </cofactor>
</comment>
<dbReference type="PANTHER" id="PTHR23114:SF17">
    <property type="entry name" value="M7GPPPN-MRNA HYDROLASE"/>
    <property type="match status" value="1"/>
</dbReference>
<dbReference type="NCBIfam" id="NF001937">
    <property type="entry name" value="PRK00714.1-4"/>
    <property type="match status" value="1"/>
</dbReference>
<gene>
    <name evidence="4 6" type="primary">rppH</name>
    <name evidence="4" type="synonym">nudH</name>
    <name evidence="6" type="ORF">MECH1_V1_0433</name>
</gene>
<dbReference type="PRINTS" id="PR00502">
    <property type="entry name" value="NUDIXFAMILY"/>
</dbReference>
<keyword evidence="3 4" id="KW-0378">Hydrolase</keyword>
<evidence type="ECO:0000256" key="1">
    <source>
        <dbReference type="ARBA" id="ARBA00001936"/>
    </source>
</evidence>
<evidence type="ECO:0000313" key="6">
    <source>
        <dbReference type="EMBL" id="CAL1239209.1"/>
    </source>
</evidence>
<dbReference type="PROSITE" id="PS00893">
    <property type="entry name" value="NUDIX_BOX"/>
    <property type="match status" value="1"/>
</dbReference>
<comment type="function">
    <text evidence="4">Accelerates the degradation of transcripts by removing pyrophosphate from the 5'-end of triphosphorylated RNA, leading to a more labile monophosphorylated state that can stimulate subsequent ribonuclease cleavage.</text>
</comment>
<dbReference type="Pfam" id="PF00293">
    <property type="entry name" value="NUDIX"/>
    <property type="match status" value="1"/>
</dbReference>
<accession>A0ABM9NFH2</accession>
<protein>
    <recommendedName>
        <fullName evidence="4">RNA pyrophosphohydrolase</fullName>
        <ecNumber evidence="4">3.6.1.-</ecNumber>
    </recommendedName>
    <alternativeName>
        <fullName evidence="4">(Di)nucleoside polyphosphate hydrolase</fullName>
    </alternativeName>
</protein>